<organism evidence="3 4">
    <name type="scientific">Bifidobacterium minimum</name>
    <dbReference type="NCBI Taxonomy" id="1693"/>
    <lineage>
        <taxon>Bacteria</taxon>
        <taxon>Bacillati</taxon>
        <taxon>Actinomycetota</taxon>
        <taxon>Actinomycetes</taxon>
        <taxon>Bifidobacteriales</taxon>
        <taxon>Bifidobacteriaceae</taxon>
        <taxon>Bifidobacterium</taxon>
    </lineage>
</organism>
<evidence type="ECO:0000256" key="1">
    <source>
        <dbReference type="SAM" id="MobiDB-lite"/>
    </source>
</evidence>
<feature type="transmembrane region" description="Helical" evidence="2">
    <location>
        <begin position="142"/>
        <end position="161"/>
    </location>
</feature>
<evidence type="ECO:0000256" key="2">
    <source>
        <dbReference type="SAM" id="Phobius"/>
    </source>
</evidence>
<dbReference type="AlphaFoldDB" id="A0A087BPZ7"/>
<feature type="transmembrane region" description="Helical" evidence="2">
    <location>
        <begin position="116"/>
        <end position="136"/>
    </location>
</feature>
<proteinExistence type="predicted"/>
<feature type="transmembrane region" description="Helical" evidence="2">
    <location>
        <begin position="68"/>
        <end position="88"/>
    </location>
</feature>
<gene>
    <name evidence="3" type="ORF">BMIN_0821</name>
</gene>
<dbReference type="EMBL" id="JGZD01000008">
    <property type="protein sequence ID" value="KFI73097.1"/>
    <property type="molecule type" value="Genomic_DNA"/>
</dbReference>
<evidence type="ECO:0000313" key="4">
    <source>
        <dbReference type="Proteomes" id="UP000029014"/>
    </source>
</evidence>
<keyword evidence="4" id="KW-1185">Reference proteome</keyword>
<name>A0A087BPZ7_9BIFI</name>
<evidence type="ECO:0000313" key="3">
    <source>
        <dbReference type="EMBL" id="KFI73097.1"/>
    </source>
</evidence>
<comment type="caution">
    <text evidence="3">The sequence shown here is derived from an EMBL/GenBank/DDBJ whole genome shotgun (WGS) entry which is preliminary data.</text>
</comment>
<protein>
    <submittedName>
        <fullName evidence="3">Uncharacterized protein</fullName>
    </submittedName>
</protein>
<keyword evidence="2" id="KW-1133">Transmembrane helix</keyword>
<accession>A0A087BPZ7</accession>
<dbReference type="RefSeq" id="WP_022861078.1">
    <property type="nucleotide sequence ID" value="NZ_JGZD01000008.1"/>
</dbReference>
<dbReference type="eggNOG" id="ENOG5034CGI">
    <property type="taxonomic scope" value="Bacteria"/>
</dbReference>
<keyword evidence="2" id="KW-0472">Membrane</keyword>
<keyword evidence="2" id="KW-0812">Transmembrane</keyword>
<feature type="compositionally biased region" description="Basic residues" evidence="1">
    <location>
        <begin position="12"/>
        <end position="27"/>
    </location>
</feature>
<sequence>MNTVDDTPNRQRSNRQRSKWGRSKWGRSKWGGGTGALVAASMAIAMPLSLLFGSLFTLLQSEWSPLPFAIATIIVLPSMFVSAWAVLVDRNTLTDAPRDPESSVESWWYEKAASSAFNDLIAIIGLSAGAFALADIPIATSHASMILAAIAFADVVLRYLIVRRKEG</sequence>
<dbReference type="STRING" id="1693.BMIN_0821"/>
<dbReference type="Proteomes" id="UP000029014">
    <property type="component" value="Unassembled WGS sequence"/>
</dbReference>
<reference evidence="3 4" key="1">
    <citation type="submission" date="2014-03" db="EMBL/GenBank/DDBJ databases">
        <title>Genomics of Bifidobacteria.</title>
        <authorList>
            <person name="Ventura M."/>
            <person name="Milani C."/>
            <person name="Lugli G.A."/>
        </authorList>
    </citation>
    <scope>NUCLEOTIDE SEQUENCE [LARGE SCALE GENOMIC DNA]</scope>
    <source>
        <strain evidence="3 4">LMG 11592</strain>
    </source>
</reference>
<feature type="transmembrane region" description="Helical" evidence="2">
    <location>
        <begin position="30"/>
        <end position="56"/>
    </location>
</feature>
<feature type="region of interest" description="Disordered" evidence="1">
    <location>
        <begin position="1"/>
        <end position="27"/>
    </location>
</feature>